<evidence type="ECO:0000313" key="2">
    <source>
        <dbReference type="EMBL" id="CAG6643423.1"/>
    </source>
</evidence>
<organism evidence="2">
    <name type="scientific">Cacopsylla melanoneura</name>
    <dbReference type="NCBI Taxonomy" id="428564"/>
    <lineage>
        <taxon>Eukaryota</taxon>
        <taxon>Metazoa</taxon>
        <taxon>Ecdysozoa</taxon>
        <taxon>Arthropoda</taxon>
        <taxon>Hexapoda</taxon>
        <taxon>Insecta</taxon>
        <taxon>Pterygota</taxon>
        <taxon>Neoptera</taxon>
        <taxon>Paraneoptera</taxon>
        <taxon>Hemiptera</taxon>
        <taxon>Sternorrhyncha</taxon>
        <taxon>Psylloidea</taxon>
        <taxon>Psyllidae</taxon>
        <taxon>Psyllinae</taxon>
        <taxon>Cacopsylla</taxon>
    </lineage>
</organism>
<accession>A0A8D8W1C2</accession>
<evidence type="ECO:0000256" key="1">
    <source>
        <dbReference type="SAM" id="SignalP"/>
    </source>
</evidence>
<proteinExistence type="predicted"/>
<protein>
    <submittedName>
        <fullName evidence="2">Uncharacterized protein</fullName>
    </submittedName>
</protein>
<dbReference type="AlphaFoldDB" id="A0A8D8W1C2"/>
<sequence>MRSFCGKLSVFVAMLVAQVSSRVPLDKRDVNIQIPTPDLSSYFSSAPIMPNAPKMPSMPYAPNTPNRPNAPNMSYAPNMSMPNMTLPSIPNMNYSLPNMNYSLPNMNYSMPNMGGYMNSLYNSLPGMSTMMSSLSAALSYLPSTSVLYNLIMKALDAVTPDYATLVNLYNQLLQHKEEHYQHKMEMMRIKYGDPSYQAPPASGSGYRGVQSANY</sequence>
<dbReference type="EMBL" id="HBUF01127183">
    <property type="protein sequence ID" value="CAG6643424.1"/>
    <property type="molecule type" value="Transcribed_RNA"/>
</dbReference>
<reference evidence="2" key="1">
    <citation type="submission" date="2021-05" db="EMBL/GenBank/DDBJ databases">
        <authorList>
            <person name="Alioto T."/>
            <person name="Alioto T."/>
            <person name="Gomez Garrido J."/>
        </authorList>
    </citation>
    <scope>NUCLEOTIDE SEQUENCE</scope>
</reference>
<keyword evidence="1" id="KW-0732">Signal</keyword>
<feature type="signal peptide" evidence="1">
    <location>
        <begin position="1"/>
        <end position="21"/>
    </location>
</feature>
<name>A0A8D8W1C2_9HEMI</name>
<feature type="chain" id="PRO_5035639043" evidence="1">
    <location>
        <begin position="22"/>
        <end position="214"/>
    </location>
</feature>
<dbReference type="EMBL" id="HBUF01127182">
    <property type="protein sequence ID" value="CAG6643423.1"/>
    <property type="molecule type" value="Transcribed_RNA"/>
</dbReference>